<dbReference type="PANTHER" id="PTHR46268:SF6">
    <property type="entry name" value="UNIVERSAL STRESS PROTEIN UP12"/>
    <property type="match status" value="1"/>
</dbReference>
<dbReference type="AlphaFoldDB" id="A0A5E4PLN4"/>
<dbReference type="SUPFAM" id="SSF52402">
    <property type="entry name" value="Adenine nucleotide alpha hydrolases-like"/>
    <property type="match status" value="2"/>
</dbReference>
<accession>A0A5E4PLN4</accession>
<dbReference type="PANTHER" id="PTHR46268">
    <property type="entry name" value="STRESS RESPONSE PROTEIN NHAX"/>
    <property type="match status" value="1"/>
</dbReference>
<evidence type="ECO:0000313" key="4">
    <source>
        <dbReference type="Proteomes" id="UP000324194"/>
    </source>
</evidence>
<evidence type="ECO:0000256" key="1">
    <source>
        <dbReference type="ARBA" id="ARBA00008791"/>
    </source>
</evidence>
<gene>
    <name evidence="3" type="primary">teaD_2</name>
    <name evidence="3" type="ORF">AQUSIP_24630</name>
</gene>
<evidence type="ECO:0000313" key="3">
    <source>
        <dbReference type="EMBL" id="VVC77136.1"/>
    </source>
</evidence>
<dbReference type="RefSeq" id="WP_148340531.1">
    <property type="nucleotide sequence ID" value="NZ_LR699120.1"/>
</dbReference>
<name>A0A5E4PLN4_9COXI</name>
<feature type="domain" description="UspA" evidence="2">
    <location>
        <begin position="159"/>
        <end position="304"/>
    </location>
</feature>
<dbReference type="EMBL" id="LR699120">
    <property type="protein sequence ID" value="VVC77136.1"/>
    <property type="molecule type" value="Genomic_DNA"/>
</dbReference>
<dbReference type="InterPro" id="IPR006015">
    <property type="entry name" value="Universal_stress_UspA"/>
</dbReference>
<reference evidence="3 4" key="1">
    <citation type="submission" date="2019-08" db="EMBL/GenBank/DDBJ databases">
        <authorList>
            <person name="Guy L."/>
        </authorList>
    </citation>
    <scope>NUCLEOTIDE SEQUENCE [LARGE SCALE GENOMIC DNA]</scope>
    <source>
        <strain evidence="3 4">SGT-108</strain>
    </source>
</reference>
<dbReference type="InterPro" id="IPR006016">
    <property type="entry name" value="UspA"/>
</dbReference>
<dbReference type="PRINTS" id="PR01438">
    <property type="entry name" value="UNVRSLSTRESS"/>
</dbReference>
<dbReference type="KEGG" id="asip:AQUSIP_24630"/>
<dbReference type="Gene3D" id="3.40.50.620">
    <property type="entry name" value="HUPs"/>
    <property type="match status" value="2"/>
</dbReference>
<dbReference type="OrthoDB" id="9792500at2"/>
<comment type="similarity">
    <text evidence="1">Belongs to the universal stress protein A family.</text>
</comment>
<proteinExistence type="inferred from homology"/>
<protein>
    <submittedName>
        <fullName evidence="3">TRAP-T-associated universal stress protein TeaD</fullName>
    </submittedName>
</protein>
<sequence>MSRDQSILKKILVATDFSETSGYAIKRAMEMAKAAHADLTILHVVKSQPVNSFLHKNLKKILPERFLLLTKEKINAMIRLQAAKWTVPGLKVNYTIINTGNPATRILKYSRKNKVNLIVMGAHGTYSIHDSFVGTTAEYIAEKTFCPVLIVKKSPRKPYKKILVPVDFSDTSKNALVYACRSFPKADLRLFHAGDYEYENILMREKKEEQVPEKKIASIRKAILFYLENKMKDFIRHCRKTSVKLPYRITLGYPGPTIINAADQFRSDLILMGTQGHGQMHYDFKGSVANRVLTEANKDILLVPPAKR</sequence>
<dbReference type="InterPro" id="IPR014729">
    <property type="entry name" value="Rossmann-like_a/b/a_fold"/>
</dbReference>
<keyword evidence="4" id="KW-1185">Reference proteome</keyword>
<feature type="domain" description="UspA" evidence="2">
    <location>
        <begin position="9"/>
        <end position="152"/>
    </location>
</feature>
<dbReference type="Pfam" id="PF00582">
    <property type="entry name" value="Usp"/>
    <property type="match status" value="2"/>
</dbReference>
<organism evidence="3 4">
    <name type="scientific">Aquicella siphonis</name>
    <dbReference type="NCBI Taxonomy" id="254247"/>
    <lineage>
        <taxon>Bacteria</taxon>
        <taxon>Pseudomonadati</taxon>
        <taxon>Pseudomonadota</taxon>
        <taxon>Gammaproteobacteria</taxon>
        <taxon>Legionellales</taxon>
        <taxon>Coxiellaceae</taxon>
        <taxon>Aquicella</taxon>
    </lineage>
</organism>
<evidence type="ECO:0000259" key="2">
    <source>
        <dbReference type="Pfam" id="PF00582"/>
    </source>
</evidence>
<dbReference type="Proteomes" id="UP000324194">
    <property type="component" value="Chromosome 2"/>
</dbReference>
<dbReference type="CDD" id="cd00293">
    <property type="entry name" value="USP-like"/>
    <property type="match status" value="2"/>
</dbReference>